<proteinExistence type="predicted"/>
<dbReference type="EMBL" id="JAENGP010000011">
    <property type="protein sequence ID" value="MBK1781612.1"/>
    <property type="molecule type" value="Genomic_DNA"/>
</dbReference>
<comment type="caution">
    <text evidence="1">The sequence shown here is derived from an EMBL/GenBank/DDBJ whole genome shotgun (WGS) entry which is preliminary data.</text>
</comment>
<evidence type="ECO:0000313" key="1">
    <source>
        <dbReference type="EMBL" id="MBK1781612.1"/>
    </source>
</evidence>
<name>A0ABS1ECI8_9BURK</name>
<organism evidence="1 2">
    <name type="scientific">Advenella mandrilli</name>
    <dbReference type="NCBI Taxonomy" id="2800330"/>
    <lineage>
        <taxon>Bacteria</taxon>
        <taxon>Pseudomonadati</taxon>
        <taxon>Pseudomonadota</taxon>
        <taxon>Betaproteobacteria</taxon>
        <taxon>Burkholderiales</taxon>
        <taxon>Alcaligenaceae</taxon>
    </lineage>
</organism>
<dbReference type="RefSeq" id="WP_200236885.1">
    <property type="nucleotide sequence ID" value="NZ_JAENGP010000011.1"/>
</dbReference>
<evidence type="ECO:0000313" key="2">
    <source>
        <dbReference type="Proteomes" id="UP000635316"/>
    </source>
</evidence>
<gene>
    <name evidence="1" type="ORF">JHL22_10310</name>
</gene>
<sequence>MQIVQDGYKLQYNKPALLLLNKGLTMKLFVAIALSATLFLTACGEKNDSAKSTTAVSITIPEGTPVPPGGLGNEDEMKCKTNSNYHGKDHERTAQLCKSRLGQEKCEQYFTKAACNSPPEKEDS</sequence>
<accession>A0ABS1ECI8</accession>
<keyword evidence="2" id="KW-1185">Reference proteome</keyword>
<dbReference type="Proteomes" id="UP000635316">
    <property type="component" value="Unassembled WGS sequence"/>
</dbReference>
<evidence type="ECO:0008006" key="3">
    <source>
        <dbReference type="Google" id="ProtNLM"/>
    </source>
</evidence>
<reference evidence="1 2" key="1">
    <citation type="submission" date="2020-12" db="EMBL/GenBank/DDBJ databases">
        <authorList>
            <person name="Lu T."/>
            <person name="Wang Q."/>
            <person name="Han X."/>
        </authorList>
    </citation>
    <scope>NUCLEOTIDE SEQUENCE [LARGE SCALE GENOMIC DNA]</scope>
    <source>
        <strain evidence="1 2">WQ 585</strain>
    </source>
</reference>
<protein>
    <recommendedName>
        <fullName evidence="3">Lipoprotein</fullName>
    </recommendedName>
</protein>